<protein>
    <submittedName>
        <fullName evidence="1">Uncharacterized protein</fullName>
    </submittedName>
</protein>
<dbReference type="Proteomes" id="UP000823790">
    <property type="component" value="Unassembled WGS sequence"/>
</dbReference>
<organism evidence="1 2">
    <name type="scientific">Frateuria flava</name>
    <dbReference type="NCBI Taxonomy" id="2821489"/>
    <lineage>
        <taxon>Bacteria</taxon>
        <taxon>Pseudomonadati</taxon>
        <taxon>Pseudomonadota</taxon>
        <taxon>Gammaproteobacteria</taxon>
        <taxon>Lysobacterales</taxon>
        <taxon>Rhodanobacteraceae</taxon>
        <taxon>Frateuria</taxon>
    </lineage>
</organism>
<accession>A0ABS4DPZ4</accession>
<gene>
    <name evidence="1" type="ORF">J7I44_12520</name>
</gene>
<keyword evidence="2" id="KW-1185">Reference proteome</keyword>
<dbReference type="RefSeq" id="WP_209621256.1">
    <property type="nucleotide sequence ID" value="NZ_JAGJRS010000022.1"/>
</dbReference>
<proteinExistence type="predicted"/>
<evidence type="ECO:0000313" key="2">
    <source>
        <dbReference type="Proteomes" id="UP000823790"/>
    </source>
</evidence>
<name>A0ABS4DPZ4_9GAMM</name>
<sequence>MNEDKPSPSRPSPPAVEPIVHRGVRYEQDMQAYRHGGTQSGGYLVAVDQANGERLWVLKVYEVPSQDAAGVSTPGRYFKSMRLLPDGRSIEIHSETGDRYTVDLRKRAATWTSGPDSRGEAQDRQ</sequence>
<comment type="caution">
    <text evidence="1">The sequence shown here is derived from an EMBL/GenBank/DDBJ whole genome shotgun (WGS) entry which is preliminary data.</text>
</comment>
<reference evidence="1 2" key="1">
    <citation type="submission" date="2021-04" db="EMBL/GenBank/DDBJ databases">
        <authorList>
            <person name="Huq M.A."/>
        </authorList>
    </citation>
    <scope>NUCLEOTIDE SEQUENCE [LARGE SCALE GENOMIC DNA]</scope>
    <source>
        <strain evidence="1 2">MAH-13</strain>
    </source>
</reference>
<dbReference type="EMBL" id="JAGJRS010000022">
    <property type="protein sequence ID" value="MBP1475129.1"/>
    <property type="molecule type" value="Genomic_DNA"/>
</dbReference>
<evidence type="ECO:0000313" key="1">
    <source>
        <dbReference type="EMBL" id="MBP1475129.1"/>
    </source>
</evidence>